<dbReference type="Proteomes" id="UP000188929">
    <property type="component" value="Unassembled WGS sequence"/>
</dbReference>
<dbReference type="EMBL" id="MOMC01000006">
    <property type="protein sequence ID" value="ONH33213.1"/>
    <property type="molecule type" value="Genomic_DNA"/>
</dbReference>
<sequence length="59" mass="6368">MAEASLDDLHVRARRDQEARVEVADLVEVGVAGRPVGHRLVPPRQVVLPGPLLLGRALP</sequence>
<gene>
    <name evidence="1" type="ORF">BL253_02220</name>
</gene>
<reference evidence="2" key="1">
    <citation type="submission" date="2016-10" db="EMBL/GenBank/DDBJ databases">
        <title>Frankia sp. NRRL B-16386 Genome sequencing.</title>
        <authorList>
            <person name="Ghodhbane-Gtari F."/>
            <person name="Swanson E."/>
            <person name="Gueddou A."/>
            <person name="Hezbri K."/>
            <person name="Ktari K."/>
            <person name="Nouioui I."/>
            <person name="Morris K."/>
            <person name="Simpson S."/>
            <person name="Abebe-Akele F."/>
            <person name="Thomas K."/>
            <person name="Gtari M."/>
            <person name="Tisa L.S."/>
        </authorList>
    </citation>
    <scope>NUCLEOTIDE SEQUENCE [LARGE SCALE GENOMIC DNA]</scope>
    <source>
        <strain evidence="2">NRRL B-16386</strain>
    </source>
</reference>
<proteinExistence type="predicted"/>
<evidence type="ECO:0000313" key="1">
    <source>
        <dbReference type="EMBL" id="ONH33213.1"/>
    </source>
</evidence>
<name>A0A1V2IJ43_9ACTN</name>
<protein>
    <submittedName>
        <fullName evidence="1">Uncharacterized protein</fullName>
    </submittedName>
</protein>
<accession>A0A1V2IJ43</accession>
<organism evidence="1 2">
    <name type="scientific">Pseudofrankia asymbiotica</name>
    <dbReference type="NCBI Taxonomy" id="1834516"/>
    <lineage>
        <taxon>Bacteria</taxon>
        <taxon>Bacillati</taxon>
        <taxon>Actinomycetota</taxon>
        <taxon>Actinomycetes</taxon>
        <taxon>Frankiales</taxon>
        <taxon>Frankiaceae</taxon>
        <taxon>Pseudofrankia</taxon>
    </lineage>
</organism>
<dbReference type="AlphaFoldDB" id="A0A1V2IJ43"/>
<keyword evidence="2" id="KW-1185">Reference proteome</keyword>
<evidence type="ECO:0000313" key="2">
    <source>
        <dbReference type="Proteomes" id="UP000188929"/>
    </source>
</evidence>
<comment type="caution">
    <text evidence="1">The sequence shown here is derived from an EMBL/GenBank/DDBJ whole genome shotgun (WGS) entry which is preliminary data.</text>
</comment>